<keyword evidence="1" id="KW-0540">Nuclease</keyword>
<dbReference type="InterPro" id="IPR038969">
    <property type="entry name" value="FEN"/>
</dbReference>
<dbReference type="Pfam" id="PF02739">
    <property type="entry name" value="5_3_exonuc_N"/>
    <property type="match status" value="1"/>
</dbReference>
<dbReference type="SUPFAM" id="SSF47807">
    <property type="entry name" value="5' to 3' exonuclease, C-terminal subdomain"/>
    <property type="match status" value="1"/>
</dbReference>
<dbReference type="InterPro" id="IPR002421">
    <property type="entry name" value="5-3_exonuclease"/>
</dbReference>
<dbReference type="CDD" id="cd09859">
    <property type="entry name" value="PIN_53EXO"/>
    <property type="match status" value="1"/>
</dbReference>
<keyword evidence="9" id="KW-1185">Reference proteome</keyword>
<evidence type="ECO:0000256" key="3">
    <source>
        <dbReference type="ARBA" id="ARBA00022839"/>
    </source>
</evidence>
<proteinExistence type="predicted"/>
<dbReference type="PANTHER" id="PTHR42646:SF2">
    <property type="entry name" value="5'-3' EXONUCLEASE FAMILY PROTEIN"/>
    <property type="match status" value="1"/>
</dbReference>
<keyword evidence="2" id="KW-0378">Hydrolase</keyword>
<evidence type="ECO:0000256" key="5">
    <source>
        <dbReference type="ARBA" id="ARBA00049957"/>
    </source>
</evidence>
<protein>
    <recommendedName>
        <fullName evidence="6">5'-3' exonuclease</fullName>
    </recommendedName>
</protein>
<comment type="function">
    <text evidence="5">5'-3' exonuclease acting preferentially on double-stranded DNA.</text>
</comment>
<comment type="caution">
    <text evidence="8">The sequence shown here is derived from an EMBL/GenBank/DDBJ whole genome shotgun (WGS) entry which is preliminary data.</text>
</comment>
<dbReference type="Proteomes" id="UP000820669">
    <property type="component" value="Unassembled WGS sequence"/>
</dbReference>
<dbReference type="SUPFAM" id="SSF88723">
    <property type="entry name" value="PIN domain-like"/>
    <property type="match status" value="1"/>
</dbReference>
<organism evidence="8 9">
    <name type="scientific">Pseudonocardia acidicola</name>
    <dbReference type="NCBI Taxonomy" id="2724939"/>
    <lineage>
        <taxon>Bacteria</taxon>
        <taxon>Bacillati</taxon>
        <taxon>Actinomycetota</taxon>
        <taxon>Actinomycetes</taxon>
        <taxon>Pseudonocardiales</taxon>
        <taxon>Pseudonocardiaceae</taxon>
        <taxon>Pseudonocardia</taxon>
    </lineage>
</organism>
<dbReference type="GO" id="GO:0004527">
    <property type="term" value="F:exonuclease activity"/>
    <property type="evidence" value="ECO:0007669"/>
    <property type="project" value="UniProtKB-KW"/>
</dbReference>
<name>A0ABX1SB00_9PSEU</name>
<evidence type="ECO:0000313" key="8">
    <source>
        <dbReference type="EMBL" id="NMH98099.1"/>
    </source>
</evidence>
<feature type="domain" description="5'-3' exonuclease" evidence="7">
    <location>
        <begin position="1"/>
        <end position="285"/>
    </location>
</feature>
<dbReference type="InterPro" id="IPR020045">
    <property type="entry name" value="DNA_polI_H3TH"/>
</dbReference>
<dbReference type="InterPro" id="IPR008918">
    <property type="entry name" value="HhH2"/>
</dbReference>
<dbReference type="RefSeq" id="WP_169381629.1">
    <property type="nucleotide sequence ID" value="NZ_JAAXLA010000019.1"/>
</dbReference>
<dbReference type="CDD" id="cd09898">
    <property type="entry name" value="H3TH_53EXO"/>
    <property type="match status" value="1"/>
</dbReference>
<keyword evidence="3 8" id="KW-0269">Exonuclease</keyword>
<evidence type="ECO:0000256" key="1">
    <source>
        <dbReference type="ARBA" id="ARBA00022722"/>
    </source>
</evidence>
<dbReference type="SMART" id="SM00475">
    <property type="entry name" value="53EXOc"/>
    <property type="match status" value="1"/>
</dbReference>
<gene>
    <name evidence="8" type="ORF">HF526_12360</name>
</gene>
<evidence type="ECO:0000256" key="2">
    <source>
        <dbReference type="ARBA" id="ARBA00022801"/>
    </source>
</evidence>
<evidence type="ECO:0000259" key="7">
    <source>
        <dbReference type="SMART" id="SM00475"/>
    </source>
</evidence>
<dbReference type="InterPro" id="IPR020046">
    <property type="entry name" value="5-3_exonucl_a-hlix_arch_N"/>
</dbReference>
<evidence type="ECO:0000313" key="9">
    <source>
        <dbReference type="Proteomes" id="UP000820669"/>
    </source>
</evidence>
<keyword evidence="4" id="KW-0238">DNA-binding</keyword>
<dbReference type="Pfam" id="PF01367">
    <property type="entry name" value="5_3_exonuc"/>
    <property type="match status" value="1"/>
</dbReference>
<reference evidence="8 9" key="1">
    <citation type="submission" date="2020-04" db="EMBL/GenBank/DDBJ databases">
        <authorList>
            <person name="Klaysubun C."/>
            <person name="Duangmal K."/>
            <person name="Lipun K."/>
        </authorList>
    </citation>
    <scope>NUCLEOTIDE SEQUENCE [LARGE SCALE GENOMIC DNA]</scope>
    <source>
        <strain evidence="8 9">K10HN5</strain>
    </source>
</reference>
<dbReference type="InterPro" id="IPR036279">
    <property type="entry name" value="5-3_exonuclease_C_sf"/>
</dbReference>
<accession>A0ABX1SB00</accession>
<dbReference type="EMBL" id="JAAXLA010000019">
    <property type="protein sequence ID" value="NMH98099.1"/>
    <property type="molecule type" value="Genomic_DNA"/>
</dbReference>
<dbReference type="SMART" id="SM00279">
    <property type="entry name" value="HhH2"/>
    <property type="match status" value="1"/>
</dbReference>
<sequence length="315" mass="33065">MLLDAASLYFRAYYGVPESVTAPDGTPVNAVRGFCDMVARLVAERRPTRLVACLDLDWRPAFRVQALPSYKAHRVLGNEDDSAATAPAGIPEQVPDTLAPQVPVLLEVLDAVGIATGGAEGYEADDVIGTLAAAEREDPVQVVSGDRDLMQVVRDEPTPVRVIYVGRGLAKAETLGPAEVAAKYGVPVTRAGEAYAELAMLRGDPSDGLPGVPGVGAKTAATLVTRFDSWAELRAGVEDRGDSRLAATLRAKLAAAADYLAVVEPVVRVALDAPVRLDRADALPAAPADPDRLAALAERWGLGTSVQRLTAALRG</sequence>
<evidence type="ECO:0000256" key="4">
    <source>
        <dbReference type="ARBA" id="ARBA00023125"/>
    </source>
</evidence>
<dbReference type="Gene3D" id="3.40.50.1010">
    <property type="entry name" value="5'-nuclease"/>
    <property type="match status" value="1"/>
</dbReference>
<dbReference type="Gene3D" id="1.10.150.20">
    <property type="entry name" value="5' to 3' exonuclease, C-terminal subdomain"/>
    <property type="match status" value="1"/>
</dbReference>
<dbReference type="InterPro" id="IPR029060">
    <property type="entry name" value="PIN-like_dom_sf"/>
</dbReference>
<dbReference type="PANTHER" id="PTHR42646">
    <property type="entry name" value="FLAP ENDONUCLEASE XNI"/>
    <property type="match status" value="1"/>
</dbReference>
<evidence type="ECO:0000256" key="6">
    <source>
        <dbReference type="ARBA" id="ARBA00050026"/>
    </source>
</evidence>